<name>A0A9P5TZN5_9AGAR</name>
<organism evidence="1 2">
    <name type="scientific">Rhodocollybia butyracea</name>
    <dbReference type="NCBI Taxonomy" id="206335"/>
    <lineage>
        <taxon>Eukaryota</taxon>
        <taxon>Fungi</taxon>
        <taxon>Dikarya</taxon>
        <taxon>Basidiomycota</taxon>
        <taxon>Agaricomycotina</taxon>
        <taxon>Agaricomycetes</taxon>
        <taxon>Agaricomycetidae</taxon>
        <taxon>Agaricales</taxon>
        <taxon>Marasmiineae</taxon>
        <taxon>Omphalotaceae</taxon>
        <taxon>Rhodocollybia</taxon>
    </lineage>
</organism>
<proteinExistence type="predicted"/>
<evidence type="ECO:0000313" key="2">
    <source>
        <dbReference type="Proteomes" id="UP000772434"/>
    </source>
</evidence>
<gene>
    <name evidence="1" type="ORF">BDP27DRAFT_1370041</name>
</gene>
<accession>A0A9P5TZN5</accession>
<dbReference type="Proteomes" id="UP000772434">
    <property type="component" value="Unassembled WGS sequence"/>
</dbReference>
<sequence length="445" mass="46650">MVFGINEPCTFLAKAEAIALLQISHNKVAFLAAVGTATLVSASAVDSYFISIRSKSATSTFISLSTISVALLLSTSSYAEEQYKADKHFSGSDMEYTDYSARVSGGDPVTLRAALDARVPKLGEQAISGALGASVPVGFGTLDVNIGGAQGPNGQQVSVGANVVTPIGNHGQAELGARSMDIFPKGGGDPFHYEQAHARLSADFGDGWTGSATANIPSVGDPHAQASLSKSFDNGFTGSDAQAGLKAGLKISLSLQPGLEPGPSALGLMRYKPSMFHYIWVYLTIPSIHGLKLDNHNLYWHNCEVYDLNNMFDKALSRGLSLSPALAGLGPGGRPGSGFLSALAGAEWALAAAPEPAPARTSLFTGSVAADFHSGGGPDTRVIFNQRFDDGFNGQFVADFPHDGDPHARASLSKDFNNGFTVHGGANFPHGRNPEPFFGFRYDFD</sequence>
<dbReference type="EMBL" id="JADNRY010000218">
    <property type="protein sequence ID" value="KAF9061021.1"/>
    <property type="molecule type" value="Genomic_DNA"/>
</dbReference>
<comment type="caution">
    <text evidence="1">The sequence shown here is derived from an EMBL/GenBank/DDBJ whole genome shotgun (WGS) entry which is preliminary data.</text>
</comment>
<keyword evidence="2" id="KW-1185">Reference proteome</keyword>
<dbReference type="OrthoDB" id="10650528at2759"/>
<evidence type="ECO:0000313" key="1">
    <source>
        <dbReference type="EMBL" id="KAF9061021.1"/>
    </source>
</evidence>
<dbReference type="AlphaFoldDB" id="A0A9P5TZN5"/>
<reference evidence="1" key="1">
    <citation type="submission" date="2020-11" db="EMBL/GenBank/DDBJ databases">
        <authorList>
            <consortium name="DOE Joint Genome Institute"/>
            <person name="Ahrendt S."/>
            <person name="Riley R."/>
            <person name="Andreopoulos W."/>
            <person name="Labutti K."/>
            <person name="Pangilinan J."/>
            <person name="Ruiz-Duenas F.J."/>
            <person name="Barrasa J.M."/>
            <person name="Sanchez-Garcia M."/>
            <person name="Camarero S."/>
            <person name="Miyauchi S."/>
            <person name="Serrano A."/>
            <person name="Linde D."/>
            <person name="Babiker R."/>
            <person name="Drula E."/>
            <person name="Ayuso-Fernandez I."/>
            <person name="Pacheco R."/>
            <person name="Padilla G."/>
            <person name="Ferreira P."/>
            <person name="Barriuso J."/>
            <person name="Kellner H."/>
            <person name="Castanera R."/>
            <person name="Alfaro M."/>
            <person name="Ramirez L."/>
            <person name="Pisabarro A.G."/>
            <person name="Kuo A."/>
            <person name="Tritt A."/>
            <person name="Lipzen A."/>
            <person name="He G."/>
            <person name="Yan M."/>
            <person name="Ng V."/>
            <person name="Cullen D."/>
            <person name="Martin F."/>
            <person name="Rosso M.-N."/>
            <person name="Henrissat B."/>
            <person name="Hibbett D."/>
            <person name="Martinez A.T."/>
            <person name="Grigoriev I.V."/>
        </authorList>
    </citation>
    <scope>NUCLEOTIDE SEQUENCE</scope>
    <source>
        <strain evidence="1">AH 40177</strain>
    </source>
</reference>
<protein>
    <submittedName>
        <fullName evidence="1">Uncharacterized protein</fullName>
    </submittedName>
</protein>